<evidence type="ECO:0000313" key="11">
    <source>
        <dbReference type="EMBL" id="TWU38746.1"/>
    </source>
</evidence>
<dbReference type="PROSITE" id="PS01087">
    <property type="entry name" value="RADICAL_ACTIVATING"/>
    <property type="match status" value="1"/>
</dbReference>
<evidence type="ECO:0000256" key="2">
    <source>
        <dbReference type="ARBA" id="ARBA00009777"/>
    </source>
</evidence>
<dbReference type="SUPFAM" id="SSF102114">
    <property type="entry name" value="Radical SAM enzymes"/>
    <property type="match status" value="1"/>
</dbReference>
<dbReference type="SUPFAM" id="SSF54862">
    <property type="entry name" value="4Fe-4S ferredoxins"/>
    <property type="match status" value="1"/>
</dbReference>
<dbReference type="InterPro" id="IPR017896">
    <property type="entry name" value="4Fe4S_Fe-S-bd"/>
</dbReference>
<dbReference type="SFLD" id="SFLDG01118">
    <property type="entry name" value="activating_enzymes__group_2"/>
    <property type="match status" value="1"/>
</dbReference>
<name>A0A5C6DUL9_9BACT</name>
<dbReference type="EC" id="1.97.1.-" evidence="11"/>
<protein>
    <submittedName>
        <fullName evidence="11">Benzylsuccinate synthase activating enzyme</fullName>
        <ecNumber evidence="11">1.97.1.-</ecNumber>
    </submittedName>
</protein>
<dbReference type="RefSeq" id="WP_146601083.1">
    <property type="nucleotide sequence ID" value="NZ_SJPY01000006.1"/>
</dbReference>
<dbReference type="InterPro" id="IPR034457">
    <property type="entry name" value="Organic_radical-activating"/>
</dbReference>
<dbReference type="GO" id="GO:0051539">
    <property type="term" value="F:4 iron, 4 sulfur cluster binding"/>
    <property type="evidence" value="ECO:0007669"/>
    <property type="project" value="UniProtKB-KW"/>
</dbReference>
<dbReference type="GO" id="GO:0046872">
    <property type="term" value="F:metal ion binding"/>
    <property type="evidence" value="ECO:0007669"/>
    <property type="project" value="UniProtKB-KW"/>
</dbReference>
<dbReference type="SFLD" id="SFLDG01066">
    <property type="entry name" value="organic_radical-activating_enz"/>
    <property type="match status" value="1"/>
</dbReference>
<dbReference type="SFLD" id="SFLDS00029">
    <property type="entry name" value="Radical_SAM"/>
    <property type="match status" value="1"/>
</dbReference>
<evidence type="ECO:0000259" key="9">
    <source>
        <dbReference type="PROSITE" id="PS51379"/>
    </source>
</evidence>
<sequence length="314" mass="34891">MLTEADTAIVFNIQHYSVHDGPGIRTTVFLKGCPLNCWWCHNPESRDGKPAIFMFPDRCIGCETCLTVCPENVAEPLDWNPAGRCDVERCTMCLECADACPAEARTVVGTPYGVDELMAEIDKDQVFYEQSGGGVTFSGGDPLGTRQNAAFLLSCLKACEKRGYHRAVDTAGFASRQTVLSVAPLTDLFLYDLKMLDDEKHRKYVGVSNQLILDNLRLLSSLDAEVWIRVPLIPGINDDDCNLDETAAFVSSLDRSYPIHLLPYHRIGSDKHRHLDEDYLLQTLDPPSDEEVARAAERLRAHSLEVIVGGSRDE</sequence>
<dbReference type="PROSITE" id="PS51918">
    <property type="entry name" value="RADICAL_SAM"/>
    <property type="match status" value="1"/>
</dbReference>
<keyword evidence="6 11" id="KW-0560">Oxidoreductase</keyword>
<gene>
    <name evidence="11" type="primary">bssD</name>
    <name evidence="11" type="ORF">Q31b_38240</name>
</gene>
<keyword evidence="12" id="KW-1185">Reference proteome</keyword>
<dbReference type="NCBIfam" id="TIGR02494">
    <property type="entry name" value="PFLE_PFLC"/>
    <property type="match status" value="1"/>
</dbReference>
<dbReference type="PIRSF" id="PIRSF000371">
    <property type="entry name" value="PFL_act_enz"/>
    <property type="match status" value="1"/>
</dbReference>
<evidence type="ECO:0000313" key="12">
    <source>
        <dbReference type="Proteomes" id="UP000315471"/>
    </source>
</evidence>
<evidence type="ECO:0000256" key="5">
    <source>
        <dbReference type="ARBA" id="ARBA00022723"/>
    </source>
</evidence>
<dbReference type="EMBL" id="SJPY01000006">
    <property type="protein sequence ID" value="TWU38746.1"/>
    <property type="molecule type" value="Genomic_DNA"/>
</dbReference>
<dbReference type="Gene3D" id="3.20.20.70">
    <property type="entry name" value="Aldolase class I"/>
    <property type="match status" value="1"/>
</dbReference>
<evidence type="ECO:0000256" key="4">
    <source>
        <dbReference type="ARBA" id="ARBA00022691"/>
    </source>
</evidence>
<dbReference type="AlphaFoldDB" id="A0A5C6DUL9"/>
<proteinExistence type="inferred from homology"/>
<evidence type="ECO:0000256" key="6">
    <source>
        <dbReference type="ARBA" id="ARBA00023002"/>
    </source>
</evidence>
<dbReference type="InterPro" id="IPR017900">
    <property type="entry name" value="4Fe4S_Fe_S_CS"/>
</dbReference>
<dbReference type="Pfam" id="PF12837">
    <property type="entry name" value="Fer4_6"/>
    <property type="match status" value="1"/>
</dbReference>
<keyword evidence="5" id="KW-0479">Metal-binding</keyword>
<evidence type="ECO:0000256" key="8">
    <source>
        <dbReference type="ARBA" id="ARBA00023014"/>
    </source>
</evidence>
<dbReference type="InterPro" id="IPR001989">
    <property type="entry name" value="Radical_activat_CS"/>
</dbReference>
<feature type="domain" description="4Fe-4S ferredoxin-type" evidence="9">
    <location>
        <begin position="81"/>
        <end position="110"/>
    </location>
</feature>
<comment type="similarity">
    <text evidence="2">Belongs to the organic radical-activating enzymes family.</text>
</comment>
<dbReference type="InterPro" id="IPR012839">
    <property type="entry name" value="Organic_radical_activase"/>
</dbReference>
<keyword evidence="7" id="KW-0408">Iron</keyword>
<dbReference type="InterPro" id="IPR058240">
    <property type="entry name" value="rSAM_sf"/>
</dbReference>
<dbReference type="PANTHER" id="PTHR30352">
    <property type="entry name" value="PYRUVATE FORMATE-LYASE-ACTIVATING ENZYME"/>
    <property type="match status" value="1"/>
</dbReference>
<dbReference type="Proteomes" id="UP000315471">
    <property type="component" value="Unassembled WGS sequence"/>
</dbReference>
<keyword evidence="4" id="KW-0949">S-adenosyl-L-methionine</keyword>
<dbReference type="PROSITE" id="PS00198">
    <property type="entry name" value="4FE4S_FER_1"/>
    <property type="match status" value="2"/>
</dbReference>
<dbReference type="InterPro" id="IPR040074">
    <property type="entry name" value="BssD/PflA/YjjW"/>
</dbReference>
<reference evidence="11 12" key="1">
    <citation type="submission" date="2019-02" db="EMBL/GenBank/DDBJ databases">
        <title>Deep-cultivation of Planctomycetes and their phenomic and genomic characterization uncovers novel biology.</title>
        <authorList>
            <person name="Wiegand S."/>
            <person name="Jogler M."/>
            <person name="Boedeker C."/>
            <person name="Pinto D."/>
            <person name="Vollmers J."/>
            <person name="Rivas-Marin E."/>
            <person name="Kohn T."/>
            <person name="Peeters S.H."/>
            <person name="Heuer A."/>
            <person name="Rast P."/>
            <person name="Oberbeckmann S."/>
            <person name="Bunk B."/>
            <person name="Jeske O."/>
            <person name="Meyerdierks A."/>
            <person name="Storesund J.E."/>
            <person name="Kallscheuer N."/>
            <person name="Luecker S."/>
            <person name="Lage O.M."/>
            <person name="Pohl T."/>
            <person name="Merkel B.J."/>
            <person name="Hornburger P."/>
            <person name="Mueller R.-W."/>
            <person name="Bruemmer F."/>
            <person name="Labrenz M."/>
            <person name="Spormann A.M."/>
            <person name="Op Den Camp H."/>
            <person name="Overmann J."/>
            <person name="Amann R."/>
            <person name="Jetten M.S.M."/>
            <person name="Mascher T."/>
            <person name="Medema M.H."/>
            <person name="Devos D.P."/>
            <person name="Kaster A.-K."/>
            <person name="Ovreas L."/>
            <person name="Rohde M."/>
            <person name="Galperin M.Y."/>
            <person name="Jogler C."/>
        </authorList>
    </citation>
    <scope>NUCLEOTIDE SEQUENCE [LARGE SCALE GENOMIC DNA]</scope>
    <source>
        <strain evidence="11 12">Q31b</strain>
    </source>
</reference>
<keyword evidence="3" id="KW-0004">4Fe-4S</keyword>
<dbReference type="InterPro" id="IPR013785">
    <property type="entry name" value="Aldolase_TIM"/>
</dbReference>
<evidence type="ECO:0000256" key="1">
    <source>
        <dbReference type="ARBA" id="ARBA00001966"/>
    </source>
</evidence>
<dbReference type="PROSITE" id="PS51379">
    <property type="entry name" value="4FE4S_FER_2"/>
    <property type="match status" value="2"/>
</dbReference>
<dbReference type="InterPro" id="IPR007197">
    <property type="entry name" value="rSAM"/>
</dbReference>
<feature type="domain" description="Radical SAM core" evidence="10">
    <location>
        <begin position="19"/>
        <end position="311"/>
    </location>
</feature>
<dbReference type="Pfam" id="PF13353">
    <property type="entry name" value="Fer4_12"/>
    <property type="match status" value="1"/>
</dbReference>
<evidence type="ECO:0000256" key="3">
    <source>
        <dbReference type="ARBA" id="ARBA00022485"/>
    </source>
</evidence>
<dbReference type="Pfam" id="PF04055">
    <property type="entry name" value="Radical_SAM"/>
    <property type="match status" value="1"/>
</dbReference>
<dbReference type="GO" id="GO:0016491">
    <property type="term" value="F:oxidoreductase activity"/>
    <property type="evidence" value="ECO:0007669"/>
    <property type="project" value="UniProtKB-KW"/>
</dbReference>
<dbReference type="OrthoDB" id="9782387at2"/>
<organism evidence="11 12">
    <name type="scientific">Novipirellula aureliae</name>
    <dbReference type="NCBI Taxonomy" id="2527966"/>
    <lineage>
        <taxon>Bacteria</taxon>
        <taxon>Pseudomonadati</taxon>
        <taxon>Planctomycetota</taxon>
        <taxon>Planctomycetia</taxon>
        <taxon>Pirellulales</taxon>
        <taxon>Pirellulaceae</taxon>
        <taxon>Novipirellula</taxon>
    </lineage>
</organism>
<accession>A0A5C6DUL9</accession>
<dbReference type="PANTHER" id="PTHR30352:SF4">
    <property type="entry name" value="PYRUVATE FORMATE-LYASE 2-ACTIVATING ENZYME"/>
    <property type="match status" value="1"/>
</dbReference>
<feature type="domain" description="4Fe-4S ferredoxin-type" evidence="9">
    <location>
        <begin position="50"/>
        <end position="79"/>
    </location>
</feature>
<comment type="caution">
    <text evidence="11">The sequence shown here is derived from an EMBL/GenBank/DDBJ whole genome shotgun (WGS) entry which is preliminary data.</text>
</comment>
<comment type="cofactor">
    <cofactor evidence="1">
        <name>[4Fe-4S] cluster</name>
        <dbReference type="ChEBI" id="CHEBI:49883"/>
    </cofactor>
</comment>
<evidence type="ECO:0000259" key="10">
    <source>
        <dbReference type="PROSITE" id="PS51918"/>
    </source>
</evidence>
<evidence type="ECO:0000256" key="7">
    <source>
        <dbReference type="ARBA" id="ARBA00023004"/>
    </source>
</evidence>
<keyword evidence="8" id="KW-0411">Iron-sulfur</keyword>